<dbReference type="PANTHER" id="PTHR30578:SF0">
    <property type="entry name" value="ION-TRANSLOCATING OXIDOREDUCTASE COMPLEX SUBUNIT D"/>
    <property type="match status" value="1"/>
</dbReference>
<evidence type="ECO:0000313" key="11">
    <source>
        <dbReference type="EMBL" id="MDI6452237.1"/>
    </source>
</evidence>
<dbReference type="InterPro" id="IPR004338">
    <property type="entry name" value="NqrB/RnfD"/>
</dbReference>
<feature type="transmembrane region" description="Helical" evidence="10">
    <location>
        <begin position="252"/>
        <end position="271"/>
    </location>
</feature>
<keyword evidence="2" id="KW-0597">Phosphoprotein</keyword>
<feature type="transmembrane region" description="Helical" evidence="10">
    <location>
        <begin position="43"/>
        <end position="64"/>
    </location>
</feature>
<organism evidence="11 12">
    <name type="scientific">Peloplasma aerotolerans</name>
    <dbReference type="NCBI Taxonomy" id="3044389"/>
    <lineage>
        <taxon>Bacteria</taxon>
        <taxon>Bacillati</taxon>
        <taxon>Mycoplasmatota</taxon>
        <taxon>Mollicutes</taxon>
        <taxon>Acholeplasmatales</taxon>
        <taxon>Acholeplasmataceae</taxon>
        <taxon>Peloplasma</taxon>
    </lineage>
</organism>
<comment type="caution">
    <text evidence="11">The sequence shown here is derived from an EMBL/GenBank/DDBJ whole genome shotgun (WGS) entry which is preliminary data.</text>
</comment>
<keyword evidence="6" id="KW-1278">Translocase</keyword>
<keyword evidence="7" id="KW-0249">Electron transport</keyword>
<accession>A0AAW6U2W0</accession>
<dbReference type="InterPro" id="IPR011303">
    <property type="entry name" value="RnfD_bac"/>
</dbReference>
<keyword evidence="5 10" id="KW-0812">Transmembrane</keyword>
<feature type="transmembrane region" description="Helical" evidence="10">
    <location>
        <begin position="85"/>
        <end position="104"/>
    </location>
</feature>
<evidence type="ECO:0000256" key="4">
    <source>
        <dbReference type="ARBA" id="ARBA00022643"/>
    </source>
</evidence>
<dbReference type="NCBIfam" id="TIGR01946">
    <property type="entry name" value="rnfD"/>
    <property type="match status" value="1"/>
</dbReference>
<proteinExistence type="predicted"/>
<feature type="transmembrane region" description="Helical" evidence="10">
    <location>
        <begin position="110"/>
        <end position="128"/>
    </location>
</feature>
<evidence type="ECO:0000256" key="3">
    <source>
        <dbReference type="ARBA" id="ARBA00022630"/>
    </source>
</evidence>
<feature type="transmembrane region" description="Helical" evidence="10">
    <location>
        <begin position="224"/>
        <end position="246"/>
    </location>
</feature>
<keyword evidence="4" id="KW-0288">FMN</keyword>
<feature type="transmembrane region" description="Helical" evidence="10">
    <location>
        <begin position="140"/>
        <end position="161"/>
    </location>
</feature>
<dbReference type="GO" id="GO:0022900">
    <property type="term" value="P:electron transport chain"/>
    <property type="evidence" value="ECO:0007669"/>
    <property type="project" value="InterPro"/>
</dbReference>
<name>A0AAW6U2W0_9MOLU</name>
<evidence type="ECO:0000256" key="2">
    <source>
        <dbReference type="ARBA" id="ARBA00022553"/>
    </source>
</evidence>
<protein>
    <submittedName>
        <fullName evidence="11">RnfABCDGE type electron transport complex subunit D</fullName>
    </submittedName>
</protein>
<dbReference type="AlphaFoldDB" id="A0AAW6U2W0"/>
<sequence length="358" mass="38800">MQIVKQTSPYIRKQVSTKRMMIDVLIALIPVVAFSIYRFGWDSVLRIVVSLVTMIGLEAIAFGMMNKPNKSEKFFDRLKSRYEKFTVNNITAPAISAIIFAMIIPSKLPIYAVVVGAGFGIVVGKLLFGGLGSNIFNPAAVGRIFIALALTDMFSGTYVGVDLVAGGTALTTLRTGLLFPQALNSYPLIDLFMGNVPGSMGEISALAIIIGGIYLLIRRSADYRVVLSTVLTFVVLIVLVGLKLYPGQVIEYTLFHVLSGGLLFGVVFMVTDPVTSPVTRPGRWIYGLMIGALVVLIRLFGAYPEGVAFALLFCNMFVPLIDYPKWSTDKIKPAFVGSYIVLLIILGLVVFFGVGGVA</sequence>
<keyword evidence="3" id="KW-0285">Flavoprotein</keyword>
<feature type="transmembrane region" description="Helical" evidence="10">
    <location>
        <begin position="20"/>
        <end position="37"/>
    </location>
</feature>
<keyword evidence="9 10" id="KW-0472">Membrane</keyword>
<feature type="transmembrane region" description="Helical" evidence="10">
    <location>
        <begin position="196"/>
        <end position="217"/>
    </location>
</feature>
<dbReference type="GO" id="GO:0005886">
    <property type="term" value="C:plasma membrane"/>
    <property type="evidence" value="ECO:0007669"/>
    <property type="project" value="TreeGrafter"/>
</dbReference>
<evidence type="ECO:0000256" key="7">
    <source>
        <dbReference type="ARBA" id="ARBA00022982"/>
    </source>
</evidence>
<dbReference type="Pfam" id="PF03116">
    <property type="entry name" value="NQR2_RnfD_RnfE"/>
    <property type="match status" value="1"/>
</dbReference>
<dbReference type="GO" id="GO:0055085">
    <property type="term" value="P:transmembrane transport"/>
    <property type="evidence" value="ECO:0007669"/>
    <property type="project" value="InterPro"/>
</dbReference>
<gene>
    <name evidence="11" type="ORF">QJ521_01565</name>
</gene>
<keyword evidence="8 10" id="KW-1133">Transmembrane helix</keyword>
<feature type="transmembrane region" description="Helical" evidence="10">
    <location>
        <begin position="283"/>
        <end position="300"/>
    </location>
</feature>
<feature type="transmembrane region" description="Helical" evidence="10">
    <location>
        <begin position="335"/>
        <end position="357"/>
    </location>
</feature>
<dbReference type="Proteomes" id="UP001431532">
    <property type="component" value="Unassembled WGS sequence"/>
</dbReference>
<evidence type="ECO:0000256" key="6">
    <source>
        <dbReference type="ARBA" id="ARBA00022967"/>
    </source>
</evidence>
<evidence type="ECO:0000256" key="1">
    <source>
        <dbReference type="ARBA" id="ARBA00022448"/>
    </source>
</evidence>
<keyword evidence="12" id="KW-1185">Reference proteome</keyword>
<evidence type="ECO:0000256" key="10">
    <source>
        <dbReference type="SAM" id="Phobius"/>
    </source>
</evidence>
<dbReference type="PANTHER" id="PTHR30578">
    <property type="entry name" value="ELECTRON TRANSPORT COMPLEX PROTEIN RNFD"/>
    <property type="match status" value="1"/>
</dbReference>
<evidence type="ECO:0000256" key="9">
    <source>
        <dbReference type="ARBA" id="ARBA00023136"/>
    </source>
</evidence>
<keyword evidence="1" id="KW-0813">Transport</keyword>
<reference evidence="11" key="1">
    <citation type="submission" date="2023-05" db="EMBL/GenBank/DDBJ databases">
        <title>Mariniplasma microaerophilum sp. nov., a novel anaerobic mollicute isolated from terrestrial mud volcano, Taman Peninsula, Russia.</title>
        <authorList>
            <person name="Khomyakova M.A."/>
            <person name="Merkel A.Y."/>
            <person name="Slobodkin A.I."/>
        </authorList>
    </citation>
    <scope>NUCLEOTIDE SEQUENCE</scope>
    <source>
        <strain evidence="11">M4Ah</strain>
    </source>
</reference>
<dbReference type="RefSeq" id="WP_282838652.1">
    <property type="nucleotide sequence ID" value="NZ_JASCXW010000002.1"/>
</dbReference>
<evidence type="ECO:0000256" key="5">
    <source>
        <dbReference type="ARBA" id="ARBA00022692"/>
    </source>
</evidence>
<feature type="transmembrane region" description="Helical" evidence="10">
    <location>
        <begin position="306"/>
        <end position="323"/>
    </location>
</feature>
<dbReference type="EMBL" id="JASCXW010000002">
    <property type="protein sequence ID" value="MDI6452237.1"/>
    <property type="molecule type" value="Genomic_DNA"/>
</dbReference>
<evidence type="ECO:0000256" key="8">
    <source>
        <dbReference type="ARBA" id="ARBA00022989"/>
    </source>
</evidence>
<evidence type="ECO:0000313" key="12">
    <source>
        <dbReference type="Proteomes" id="UP001431532"/>
    </source>
</evidence>